<name>A0A8H9LA76_9ACTN</name>
<protein>
    <submittedName>
        <fullName evidence="1">Uncharacterized protein</fullName>
    </submittedName>
</protein>
<organism evidence="1 2">
    <name type="scientific">Microbispora bryophytorum</name>
    <dbReference type="NCBI Taxonomy" id="1460882"/>
    <lineage>
        <taxon>Bacteria</taxon>
        <taxon>Bacillati</taxon>
        <taxon>Actinomycetota</taxon>
        <taxon>Actinomycetes</taxon>
        <taxon>Streptosporangiales</taxon>
        <taxon>Streptosporangiaceae</taxon>
        <taxon>Microbispora</taxon>
    </lineage>
</organism>
<gene>
    <name evidence="1" type="ORF">GCM10011574_17400</name>
</gene>
<sequence length="86" mass="9797">MAKVREFFEDKKGSSSHPTVVDCGYQMVRTSEGVFLQLSTYGSDQRQTQKKTSQTLQFDREHAEQLLRLIISTFPDLRGTATGERP</sequence>
<comment type="caution">
    <text evidence="1">The sequence shown here is derived from an EMBL/GenBank/DDBJ whole genome shotgun (WGS) entry which is preliminary data.</text>
</comment>
<reference evidence="1" key="2">
    <citation type="submission" date="2020-09" db="EMBL/GenBank/DDBJ databases">
        <authorList>
            <person name="Sun Q."/>
            <person name="Zhou Y."/>
        </authorList>
    </citation>
    <scope>NUCLEOTIDE SEQUENCE</scope>
    <source>
        <strain evidence="1">CGMCC 4.7138</strain>
    </source>
</reference>
<dbReference type="OrthoDB" id="9781481at2"/>
<dbReference type="AlphaFoldDB" id="A0A8H9LA76"/>
<dbReference type="RefSeq" id="WP_142569630.1">
    <property type="nucleotide sequence ID" value="NZ_BMMN01000002.1"/>
</dbReference>
<evidence type="ECO:0000313" key="1">
    <source>
        <dbReference type="EMBL" id="GGO05529.1"/>
    </source>
</evidence>
<dbReference type="Proteomes" id="UP000653480">
    <property type="component" value="Unassembled WGS sequence"/>
</dbReference>
<proteinExistence type="predicted"/>
<dbReference type="EMBL" id="BMMN01000002">
    <property type="protein sequence ID" value="GGO05529.1"/>
    <property type="molecule type" value="Genomic_DNA"/>
</dbReference>
<evidence type="ECO:0000313" key="2">
    <source>
        <dbReference type="Proteomes" id="UP000653480"/>
    </source>
</evidence>
<reference evidence="1" key="1">
    <citation type="journal article" date="2014" name="Int. J. Syst. Evol. Microbiol.">
        <title>Complete genome sequence of Corynebacterium casei LMG S-19264T (=DSM 44701T), isolated from a smear-ripened cheese.</title>
        <authorList>
            <consortium name="US DOE Joint Genome Institute (JGI-PGF)"/>
            <person name="Walter F."/>
            <person name="Albersmeier A."/>
            <person name="Kalinowski J."/>
            <person name="Ruckert C."/>
        </authorList>
    </citation>
    <scope>NUCLEOTIDE SEQUENCE</scope>
    <source>
        <strain evidence="1">CGMCC 4.7138</strain>
    </source>
</reference>
<keyword evidence="2" id="KW-1185">Reference proteome</keyword>
<accession>A0A8H9LA76</accession>